<name>A0ACB7HR99_MANES</name>
<dbReference type="EMBL" id="CM004391">
    <property type="protein sequence ID" value="KAG8654489.1"/>
    <property type="molecule type" value="Genomic_DNA"/>
</dbReference>
<reference evidence="2" key="1">
    <citation type="journal article" date="2016" name="Nat. Biotechnol.">
        <title>Sequencing wild and cultivated cassava and related species reveals extensive interspecific hybridization and genetic diversity.</title>
        <authorList>
            <person name="Bredeson J.V."/>
            <person name="Lyons J.B."/>
            <person name="Prochnik S.E."/>
            <person name="Wu G.A."/>
            <person name="Ha C.M."/>
            <person name="Edsinger-Gonzales E."/>
            <person name="Grimwood J."/>
            <person name="Schmutz J."/>
            <person name="Rabbi I.Y."/>
            <person name="Egesi C."/>
            <person name="Nauluvula P."/>
            <person name="Lebot V."/>
            <person name="Ndunguru J."/>
            <person name="Mkamilo G."/>
            <person name="Bart R.S."/>
            <person name="Setter T.L."/>
            <person name="Gleadow R.M."/>
            <person name="Kulakow P."/>
            <person name="Ferguson M.E."/>
            <person name="Rounsley S."/>
            <person name="Rokhsar D.S."/>
        </authorList>
    </citation>
    <scope>NUCLEOTIDE SEQUENCE [LARGE SCALE GENOMIC DNA]</scope>
    <source>
        <strain evidence="2">cv. AM560-2</strain>
    </source>
</reference>
<keyword evidence="2" id="KW-1185">Reference proteome</keyword>
<comment type="caution">
    <text evidence="1">The sequence shown here is derived from an EMBL/GenBank/DDBJ whole genome shotgun (WGS) entry which is preliminary data.</text>
</comment>
<evidence type="ECO:0000313" key="1">
    <source>
        <dbReference type="EMBL" id="KAG8654489.1"/>
    </source>
</evidence>
<evidence type="ECO:0000313" key="2">
    <source>
        <dbReference type="Proteomes" id="UP000091857"/>
    </source>
</evidence>
<sequence>MGGAEAPGARELDQTPTWAVSAVCAAIVMISIVLEKVLHWIGEWFQERHKKALYEALEKVKAELMVLGFISLLLTFSQSYISQICIKEKYANTMLPCPRKVEHDEHKSPSVAEDHHRRLLWYDRRFLGGHSNVKGCKPGYVPLISVNGLHQLHIFIFFLAVFHVFYSAITMTLGRLKIRGWKEWEMENLKEHEAMNDPTRFRLTHETSFVKSHMSFWAKTPALSYIVCFFQQFFISVRKADYLTMRHGFVAVHLTPGSNFDFQKYIKRSLEDDFKVVVGISPLLWASVVLFLLCNVNGWQATFWFSLLPIVVILAVGTKLQAIITEMALEIQERHAVVQGIPLVEVSDRHFWFSWPQLVLYLIHFVLFQNAFELTYFLWIWYEFGLHSCFHENLTLIFLRVALGAGAQFLCSYITLPLYALVTQMGSTMKRSIFDEQTSKALKQWHMKAVKKTHDGKPEHTGTRALGGSPGDSPTHAHNGAQAGGDKVADVEADQTDITGDQDDPKNPYSQHDLRS</sequence>
<accession>A0ACB7HR99</accession>
<protein>
    <submittedName>
        <fullName evidence="1">Uncharacterized protein</fullName>
    </submittedName>
</protein>
<proteinExistence type="predicted"/>
<gene>
    <name evidence="1" type="ORF">MANES_05G125600v8</name>
</gene>
<organism evidence="1 2">
    <name type="scientific">Manihot esculenta</name>
    <name type="common">Cassava</name>
    <name type="synonym">Jatropha manihot</name>
    <dbReference type="NCBI Taxonomy" id="3983"/>
    <lineage>
        <taxon>Eukaryota</taxon>
        <taxon>Viridiplantae</taxon>
        <taxon>Streptophyta</taxon>
        <taxon>Embryophyta</taxon>
        <taxon>Tracheophyta</taxon>
        <taxon>Spermatophyta</taxon>
        <taxon>Magnoliopsida</taxon>
        <taxon>eudicotyledons</taxon>
        <taxon>Gunneridae</taxon>
        <taxon>Pentapetalae</taxon>
        <taxon>rosids</taxon>
        <taxon>fabids</taxon>
        <taxon>Malpighiales</taxon>
        <taxon>Euphorbiaceae</taxon>
        <taxon>Crotonoideae</taxon>
        <taxon>Manihoteae</taxon>
        <taxon>Manihot</taxon>
    </lineage>
</organism>
<dbReference type="Proteomes" id="UP000091857">
    <property type="component" value="Chromosome 5"/>
</dbReference>